<proteinExistence type="predicted"/>
<name>A0A0F9U560_9ZZZZ</name>
<dbReference type="AlphaFoldDB" id="A0A0F9U560"/>
<reference evidence="1" key="1">
    <citation type="journal article" date="2015" name="Nature">
        <title>Complex archaea that bridge the gap between prokaryotes and eukaryotes.</title>
        <authorList>
            <person name="Spang A."/>
            <person name="Saw J.H."/>
            <person name="Jorgensen S.L."/>
            <person name="Zaremba-Niedzwiedzka K."/>
            <person name="Martijn J."/>
            <person name="Lind A.E."/>
            <person name="van Eijk R."/>
            <person name="Schleper C."/>
            <person name="Guy L."/>
            <person name="Ettema T.J."/>
        </authorList>
    </citation>
    <scope>NUCLEOTIDE SEQUENCE</scope>
</reference>
<comment type="caution">
    <text evidence="1">The sequence shown here is derived from an EMBL/GenBank/DDBJ whole genome shotgun (WGS) entry which is preliminary data.</text>
</comment>
<dbReference type="EMBL" id="LAZR01000843">
    <property type="protein sequence ID" value="KKN56436.1"/>
    <property type="molecule type" value="Genomic_DNA"/>
</dbReference>
<sequence length="117" mass="14020">MAARIMRRHGEYCHHCHCEIQIGERWERNDGVRCTETRKIYHSDREICYRRVRVYKVLKVIRPKFPDIINNYKLVLGDSTALGRHTVNINPYHKCVMADGTEKQVFKLRVNDEIIMY</sequence>
<protein>
    <submittedName>
        <fullName evidence="1">Uncharacterized protein</fullName>
    </submittedName>
</protein>
<organism evidence="1">
    <name type="scientific">marine sediment metagenome</name>
    <dbReference type="NCBI Taxonomy" id="412755"/>
    <lineage>
        <taxon>unclassified sequences</taxon>
        <taxon>metagenomes</taxon>
        <taxon>ecological metagenomes</taxon>
    </lineage>
</organism>
<accession>A0A0F9U560</accession>
<gene>
    <name evidence="1" type="ORF">LCGC14_0572090</name>
</gene>
<evidence type="ECO:0000313" key="1">
    <source>
        <dbReference type="EMBL" id="KKN56436.1"/>
    </source>
</evidence>